<evidence type="ECO:0000313" key="9">
    <source>
        <dbReference type="Proteomes" id="UP000198145"/>
    </source>
</evidence>
<dbReference type="SUPFAM" id="SSF55785">
    <property type="entry name" value="PYP-like sensor domain (PAS domain)"/>
    <property type="match status" value="1"/>
</dbReference>
<dbReference type="InterPro" id="IPR000014">
    <property type="entry name" value="PAS"/>
</dbReference>
<dbReference type="EMBL" id="NJBA01000001">
    <property type="protein sequence ID" value="OWP52306.1"/>
    <property type="molecule type" value="Genomic_DNA"/>
</dbReference>
<dbReference type="Pfam" id="PF25601">
    <property type="entry name" value="AAA_lid_14"/>
    <property type="match status" value="1"/>
</dbReference>
<dbReference type="GO" id="GO:0005524">
    <property type="term" value="F:ATP binding"/>
    <property type="evidence" value="ECO:0007669"/>
    <property type="project" value="UniProtKB-KW"/>
</dbReference>
<dbReference type="Gene3D" id="1.10.10.60">
    <property type="entry name" value="Homeodomain-like"/>
    <property type="match status" value="1"/>
</dbReference>
<dbReference type="PROSITE" id="PS00688">
    <property type="entry name" value="SIGMA54_INTERACT_3"/>
    <property type="match status" value="1"/>
</dbReference>
<dbReference type="RefSeq" id="WP_088415805.1">
    <property type="nucleotide sequence ID" value="NZ_NJBA01000001.1"/>
</dbReference>
<keyword evidence="1" id="KW-0547">Nucleotide-binding</keyword>
<dbReference type="eggNOG" id="COG3829">
    <property type="taxonomic scope" value="Bacteria"/>
</dbReference>
<dbReference type="PANTHER" id="PTHR32071:SF122">
    <property type="entry name" value="SIGMA FACTOR"/>
    <property type="match status" value="1"/>
</dbReference>
<reference evidence="8 9" key="1">
    <citation type="submission" date="2017-06" db="EMBL/GenBank/DDBJ databases">
        <title>Draft genome of Pseudomonas nitroreducens DF05.</title>
        <authorList>
            <person name="Iyer R."/>
        </authorList>
    </citation>
    <scope>NUCLEOTIDE SEQUENCE [LARGE SCALE GENOMIC DNA]</scope>
    <source>
        <strain evidence="8 9">DF05</strain>
    </source>
</reference>
<dbReference type="Pfam" id="PF08448">
    <property type="entry name" value="PAS_4"/>
    <property type="match status" value="1"/>
</dbReference>
<proteinExistence type="predicted"/>
<dbReference type="Gene3D" id="3.40.50.300">
    <property type="entry name" value="P-loop containing nucleotide triphosphate hydrolases"/>
    <property type="match status" value="1"/>
</dbReference>
<dbReference type="FunFam" id="3.40.50.300:FF:000006">
    <property type="entry name" value="DNA-binding transcriptional regulator NtrC"/>
    <property type="match status" value="1"/>
</dbReference>
<evidence type="ECO:0000256" key="2">
    <source>
        <dbReference type="ARBA" id="ARBA00022777"/>
    </source>
</evidence>
<dbReference type="InterPro" id="IPR025944">
    <property type="entry name" value="Sigma_54_int_dom_CS"/>
</dbReference>
<dbReference type="GO" id="GO:0016301">
    <property type="term" value="F:kinase activity"/>
    <property type="evidence" value="ECO:0007669"/>
    <property type="project" value="UniProtKB-KW"/>
</dbReference>
<dbReference type="GO" id="GO:0006355">
    <property type="term" value="P:regulation of DNA-templated transcription"/>
    <property type="evidence" value="ECO:0007669"/>
    <property type="project" value="InterPro"/>
</dbReference>
<protein>
    <submittedName>
        <fullName evidence="8">Transcriptional regulator</fullName>
    </submittedName>
</protein>
<gene>
    <name evidence="8" type="ORF">CEG18_00280</name>
</gene>
<dbReference type="GO" id="GO:0003677">
    <property type="term" value="F:DNA binding"/>
    <property type="evidence" value="ECO:0007669"/>
    <property type="project" value="UniProtKB-KW"/>
</dbReference>
<accession>A0A246FDC9</accession>
<keyword evidence="3" id="KW-0067">ATP-binding</keyword>
<dbReference type="Gene3D" id="3.30.450.20">
    <property type="entry name" value="PAS domain"/>
    <property type="match status" value="1"/>
</dbReference>
<keyword evidence="4" id="KW-0805">Transcription regulation</keyword>
<dbReference type="Pfam" id="PF00158">
    <property type="entry name" value="Sigma54_activat"/>
    <property type="match status" value="1"/>
</dbReference>
<evidence type="ECO:0000256" key="5">
    <source>
        <dbReference type="ARBA" id="ARBA00023125"/>
    </source>
</evidence>
<dbReference type="AlphaFoldDB" id="A0A246FDC9"/>
<dbReference type="PANTHER" id="PTHR32071">
    <property type="entry name" value="TRANSCRIPTIONAL REGULATORY PROTEIN"/>
    <property type="match status" value="1"/>
</dbReference>
<name>A0A246FDC9_PSENT</name>
<keyword evidence="2" id="KW-0418">Kinase</keyword>
<dbReference type="InterPro" id="IPR025943">
    <property type="entry name" value="Sigma_54_int_dom_ATP-bd_2"/>
</dbReference>
<dbReference type="InterPro" id="IPR058031">
    <property type="entry name" value="AAA_lid_NorR"/>
</dbReference>
<keyword evidence="2" id="KW-0808">Transferase</keyword>
<feature type="domain" description="Sigma-54 factor interaction" evidence="7">
    <location>
        <begin position="166"/>
        <end position="395"/>
    </location>
</feature>
<dbReference type="InterPro" id="IPR003593">
    <property type="entry name" value="AAA+_ATPase"/>
</dbReference>
<dbReference type="CDD" id="cd00009">
    <property type="entry name" value="AAA"/>
    <property type="match status" value="1"/>
</dbReference>
<dbReference type="PROSITE" id="PS00676">
    <property type="entry name" value="SIGMA54_INTERACT_2"/>
    <property type="match status" value="1"/>
</dbReference>
<dbReference type="STRING" id="46680.GCA_000807755_03465"/>
<dbReference type="SUPFAM" id="SSF52540">
    <property type="entry name" value="P-loop containing nucleoside triphosphate hydrolases"/>
    <property type="match status" value="1"/>
</dbReference>
<evidence type="ECO:0000256" key="6">
    <source>
        <dbReference type="ARBA" id="ARBA00023163"/>
    </source>
</evidence>
<evidence type="ECO:0000256" key="3">
    <source>
        <dbReference type="ARBA" id="ARBA00022840"/>
    </source>
</evidence>
<evidence type="ECO:0000256" key="4">
    <source>
        <dbReference type="ARBA" id="ARBA00023015"/>
    </source>
</evidence>
<dbReference type="Gene3D" id="1.10.8.60">
    <property type="match status" value="1"/>
</dbReference>
<organism evidence="8 9">
    <name type="scientific">Pseudomonas nitroreducens</name>
    <dbReference type="NCBI Taxonomy" id="46680"/>
    <lineage>
        <taxon>Bacteria</taxon>
        <taxon>Pseudomonadati</taxon>
        <taxon>Pseudomonadota</taxon>
        <taxon>Gammaproteobacteria</taxon>
        <taxon>Pseudomonadales</taxon>
        <taxon>Pseudomonadaceae</taxon>
        <taxon>Pseudomonas</taxon>
    </lineage>
</organism>
<dbReference type="SUPFAM" id="SSF46689">
    <property type="entry name" value="Homeodomain-like"/>
    <property type="match status" value="1"/>
</dbReference>
<keyword evidence="5" id="KW-0238">DNA-binding</keyword>
<evidence type="ECO:0000313" key="8">
    <source>
        <dbReference type="EMBL" id="OWP52306.1"/>
    </source>
</evidence>
<evidence type="ECO:0000259" key="7">
    <source>
        <dbReference type="PROSITE" id="PS50045"/>
    </source>
</evidence>
<comment type="caution">
    <text evidence="8">The sequence shown here is derived from an EMBL/GenBank/DDBJ whole genome shotgun (WGS) entry which is preliminary data.</text>
</comment>
<dbReference type="InterPro" id="IPR002078">
    <property type="entry name" value="Sigma_54_int"/>
</dbReference>
<evidence type="ECO:0000256" key="1">
    <source>
        <dbReference type="ARBA" id="ARBA00022741"/>
    </source>
</evidence>
<dbReference type="Proteomes" id="UP000198145">
    <property type="component" value="Unassembled WGS sequence"/>
</dbReference>
<dbReference type="InterPro" id="IPR013656">
    <property type="entry name" value="PAS_4"/>
</dbReference>
<keyword evidence="6" id="KW-0804">Transcription</keyword>
<dbReference type="SMART" id="SM00382">
    <property type="entry name" value="AAA"/>
    <property type="match status" value="1"/>
</dbReference>
<dbReference type="InterPro" id="IPR009057">
    <property type="entry name" value="Homeodomain-like_sf"/>
</dbReference>
<dbReference type="InterPro" id="IPR027417">
    <property type="entry name" value="P-loop_NTPase"/>
</dbReference>
<sequence>MSEEGFFAPLRMGMRSSVSASAEMLSALLETPALHALLDSFSEALIVCDGDSRVRFINLAAERVNRVTRVDVLGLPDVDFFQRSALQFDDFQQALRRGGKSALTRSRDGRVLLTRAQAVPTTAYEKPYCLLIQREYEPGTAGSLRSPSGRASTTDLQGLGDPQDNALHMSPLLSSIADMGVRAFRRRARLLLLGEPGVGKTAIARHIHRAAGWGDRPFIDVNCASIPETLFESEMFGYERGAFTGALQSGKRGYIESASGGTLFLDEIGEIPLQVQAKLLKFLEDGTIQPVGSPLSKQVQVQVIAATNKDLRAQVAAGEFRADLYYRLAVLPVEIPPLRAHRDDLPVLMDILLARINRDRQPPLRLASGCRERLLAYDYPGNIRELVNIFERLAVLADDVAEELHLPPELLGAPPAGSPVALDEPAAAIDDQPLKAQVQRYERQVILRAVRLCGSKRKAAIHLGIDVGTLIRKLQRDD</sequence>
<dbReference type="SMART" id="SM00091">
    <property type="entry name" value="PAS"/>
    <property type="match status" value="1"/>
</dbReference>
<dbReference type="PROSITE" id="PS50045">
    <property type="entry name" value="SIGMA54_INTERACT_4"/>
    <property type="match status" value="1"/>
</dbReference>
<dbReference type="InterPro" id="IPR035965">
    <property type="entry name" value="PAS-like_dom_sf"/>
</dbReference>